<dbReference type="RefSeq" id="WP_206931807.1">
    <property type="nucleotide sequence ID" value="NZ_JAEKJY010000001.1"/>
</dbReference>
<evidence type="ECO:0000256" key="5">
    <source>
        <dbReference type="ARBA" id="ARBA00023136"/>
    </source>
</evidence>
<keyword evidence="11" id="KW-1185">Reference proteome</keyword>
<comment type="subcellular location">
    <subcellularLocation>
        <location evidence="1">Membrane</location>
        <topology evidence="1">Lipid-anchor</topology>
    </subcellularLocation>
</comment>
<sequence>MKIPTMRAVVSAMICLAMLTGCWNSRELDELGIAVATGIDKNDQGEYLITVQVINPSEVATEAPTTRPPVSTYTITGETLFEAFRKLSIKTPRKIYLSQMRLVVIGESLAEDGIMPALDFLYRDHEFRPSYYITVAKNASVENILSVLTPYEKIPANKVMNSIENAESHWGVTTGVHIDTLISKIRSPGEEAVLGGLLLNGEEDVGNRMSNVEQADAPTTLELDETAVFKEDRLAGWLTEKQSLGFNFITGEVSSTIVTHPCENGETSSVELLRSTSSITAEMDGDTPSISVLIEAEGNIGEMNCDISIGEPEGIDQINLALEEEIETIVQSAIVAAQSDFESDIFGFGQAVHRYEKNDWKTLESEWDEVFKDVRVQVDVKAEVRSRGNSSRQIDKKG</sequence>
<dbReference type="Gene3D" id="3.30.300.210">
    <property type="entry name" value="Nutrient germinant receptor protein C, domain 3"/>
    <property type="match status" value="1"/>
</dbReference>
<dbReference type="NCBIfam" id="TIGR02887">
    <property type="entry name" value="spore_ger_x_C"/>
    <property type="match status" value="1"/>
</dbReference>
<organism evidence="10 11">
    <name type="scientific">Halobacillus kuroshimensis</name>
    <dbReference type="NCBI Taxonomy" id="302481"/>
    <lineage>
        <taxon>Bacteria</taxon>
        <taxon>Bacillati</taxon>
        <taxon>Bacillota</taxon>
        <taxon>Bacilli</taxon>
        <taxon>Bacillales</taxon>
        <taxon>Bacillaceae</taxon>
        <taxon>Halobacillus</taxon>
    </lineage>
</organism>
<dbReference type="PANTHER" id="PTHR35789:SF1">
    <property type="entry name" value="SPORE GERMINATION PROTEIN B3"/>
    <property type="match status" value="1"/>
</dbReference>
<evidence type="ECO:0000313" key="10">
    <source>
        <dbReference type="EMBL" id="MBN8233811.1"/>
    </source>
</evidence>
<evidence type="ECO:0000256" key="7">
    <source>
        <dbReference type="ARBA" id="ARBA00023288"/>
    </source>
</evidence>
<evidence type="ECO:0000259" key="9">
    <source>
        <dbReference type="Pfam" id="PF25198"/>
    </source>
</evidence>
<evidence type="ECO:0000256" key="3">
    <source>
        <dbReference type="ARBA" id="ARBA00022544"/>
    </source>
</evidence>
<dbReference type="Pfam" id="PF25198">
    <property type="entry name" value="Spore_GerAC_N"/>
    <property type="match status" value="1"/>
</dbReference>
<protein>
    <submittedName>
        <fullName evidence="10">Ger(X)C family spore germination protein</fullName>
    </submittedName>
</protein>
<keyword evidence="4" id="KW-0732">Signal</keyword>
<dbReference type="InterPro" id="IPR057336">
    <property type="entry name" value="GerAC_N"/>
</dbReference>
<accession>A0ABS3DR75</accession>
<keyword evidence="5" id="KW-0472">Membrane</keyword>
<evidence type="ECO:0000256" key="6">
    <source>
        <dbReference type="ARBA" id="ARBA00023139"/>
    </source>
</evidence>
<dbReference type="InterPro" id="IPR038501">
    <property type="entry name" value="Spore_GerAC_C_sf"/>
</dbReference>
<keyword evidence="6" id="KW-0564">Palmitate</keyword>
<dbReference type="InterPro" id="IPR046953">
    <property type="entry name" value="Spore_GerAC-like_C"/>
</dbReference>
<feature type="domain" description="Spore germination GerAC-like C-terminal" evidence="8">
    <location>
        <begin position="225"/>
        <end position="388"/>
    </location>
</feature>
<reference evidence="10 11" key="1">
    <citation type="submission" date="2020-12" db="EMBL/GenBank/DDBJ databases">
        <title>Oil enriched cultivation method for isolating marine PHA-producing bacteria.</title>
        <authorList>
            <person name="Zheng W."/>
            <person name="Yu S."/>
            <person name="Huang Y."/>
        </authorList>
    </citation>
    <scope>NUCLEOTIDE SEQUENCE [LARGE SCALE GENOMIC DNA]</scope>
    <source>
        <strain evidence="10 11">SY-2-6</strain>
    </source>
</reference>
<dbReference type="InterPro" id="IPR008844">
    <property type="entry name" value="Spore_GerAC-like"/>
</dbReference>
<dbReference type="PROSITE" id="PS51257">
    <property type="entry name" value="PROKAR_LIPOPROTEIN"/>
    <property type="match status" value="1"/>
</dbReference>
<name>A0ABS3DR75_9BACI</name>
<dbReference type="Pfam" id="PF05504">
    <property type="entry name" value="Spore_GerAC"/>
    <property type="match status" value="1"/>
</dbReference>
<dbReference type="Gene3D" id="6.20.190.10">
    <property type="entry name" value="Nutrient germinant receptor protein C, domain 1"/>
    <property type="match status" value="1"/>
</dbReference>
<keyword evidence="3" id="KW-0309">Germination</keyword>
<evidence type="ECO:0000256" key="2">
    <source>
        <dbReference type="ARBA" id="ARBA00007886"/>
    </source>
</evidence>
<evidence type="ECO:0000256" key="1">
    <source>
        <dbReference type="ARBA" id="ARBA00004635"/>
    </source>
</evidence>
<feature type="domain" description="Spore germination protein N-terminal" evidence="9">
    <location>
        <begin position="24"/>
        <end position="194"/>
    </location>
</feature>
<dbReference type="PANTHER" id="PTHR35789">
    <property type="entry name" value="SPORE GERMINATION PROTEIN B3"/>
    <property type="match status" value="1"/>
</dbReference>
<evidence type="ECO:0000313" key="11">
    <source>
        <dbReference type="Proteomes" id="UP000663970"/>
    </source>
</evidence>
<comment type="similarity">
    <text evidence="2">Belongs to the GerABKC lipoprotein family.</text>
</comment>
<comment type="caution">
    <text evidence="10">The sequence shown here is derived from an EMBL/GenBank/DDBJ whole genome shotgun (WGS) entry which is preliminary data.</text>
</comment>
<dbReference type="Proteomes" id="UP000663970">
    <property type="component" value="Unassembled WGS sequence"/>
</dbReference>
<proteinExistence type="inferred from homology"/>
<evidence type="ECO:0000259" key="8">
    <source>
        <dbReference type="Pfam" id="PF05504"/>
    </source>
</evidence>
<dbReference type="EMBL" id="JAEKJY010000001">
    <property type="protein sequence ID" value="MBN8233811.1"/>
    <property type="molecule type" value="Genomic_DNA"/>
</dbReference>
<keyword evidence="7" id="KW-0449">Lipoprotein</keyword>
<evidence type="ECO:0000256" key="4">
    <source>
        <dbReference type="ARBA" id="ARBA00022729"/>
    </source>
</evidence>
<gene>
    <name evidence="10" type="ORF">JF544_01065</name>
</gene>